<dbReference type="AlphaFoldDB" id="F2NYP7"/>
<evidence type="ECO:0000313" key="3">
    <source>
        <dbReference type="EMBL" id="AEB15546.1"/>
    </source>
</evidence>
<dbReference type="GeneID" id="302999777"/>
<dbReference type="PROSITE" id="PS50943">
    <property type="entry name" value="HTH_CROC1"/>
    <property type="match status" value="1"/>
</dbReference>
<dbReference type="NCBIfam" id="TIGR02607">
    <property type="entry name" value="antidote_HigA"/>
    <property type="match status" value="1"/>
</dbReference>
<organism evidence="3 4">
    <name type="scientific">Treponema succinifaciens (strain ATCC 33096 / DSM 2489 / 6091)</name>
    <dbReference type="NCBI Taxonomy" id="869209"/>
    <lineage>
        <taxon>Bacteria</taxon>
        <taxon>Pseudomonadati</taxon>
        <taxon>Spirochaetota</taxon>
        <taxon>Spirochaetia</taxon>
        <taxon>Spirochaetales</taxon>
        <taxon>Treponemataceae</taxon>
        <taxon>Treponema</taxon>
    </lineage>
</organism>
<dbReference type="HOGENOM" id="CLU_140230_5_2_12"/>
<dbReference type="InterPro" id="IPR013430">
    <property type="entry name" value="Toxin_antidote_HigA"/>
</dbReference>
<proteinExistence type="predicted"/>
<evidence type="ECO:0000313" key="4">
    <source>
        <dbReference type="Proteomes" id="UP000006852"/>
    </source>
</evidence>
<dbReference type="eggNOG" id="COG3093">
    <property type="taxonomic scope" value="Bacteria"/>
</dbReference>
<keyword evidence="1" id="KW-0238">DNA-binding</keyword>
<dbReference type="GO" id="GO:0003677">
    <property type="term" value="F:DNA binding"/>
    <property type="evidence" value="ECO:0007669"/>
    <property type="project" value="UniProtKB-KW"/>
</dbReference>
<dbReference type="Gene3D" id="1.10.260.40">
    <property type="entry name" value="lambda repressor-like DNA-binding domains"/>
    <property type="match status" value="1"/>
</dbReference>
<reference evidence="4" key="1">
    <citation type="submission" date="2011-04" db="EMBL/GenBank/DDBJ databases">
        <title>The complete genome of plasmid of Treponema succinifaciens DSM 2489.</title>
        <authorList>
            <person name="Lucas S."/>
            <person name="Copeland A."/>
            <person name="Lapidus A."/>
            <person name="Bruce D."/>
            <person name="Goodwin L."/>
            <person name="Pitluck S."/>
            <person name="Peters L."/>
            <person name="Kyrpides N."/>
            <person name="Mavromatis K."/>
            <person name="Ivanova N."/>
            <person name="Ovchinnikova G."/>
            <person name="Teshima H."/>
            <person name="Detter J.C."/>
            <person name="Tapia R."/>
            <person name="Han C."/>
            <person name="Land M."/>
            <person name="Hauser L."/>
            <person name="Markowitz V."/>
            <person name="Cheng J.-F."/>
            <person name="Hugenholtz P."/>
            <person name="Woyke T."/>
            <person name="Wu D."/>
            <person name="Gronow S."/>
            <person name="Wellnitz S."/>
            <person name="Brambilla E."/>
            <person name="Klenk H.-P."/>
            <person name="Eisen J.A."/>
        </authorList>
    </citation>
    <scope>NUCLEOTIDE SEQUENCE [LARGE SCALE GENOMIC DNA]</scope>
    <source>
        <strain evidence="4">ATCC 33096 / DSM 2489 / 6091</strain>
        <plasmid evidence="4">Plasmid pTRESU01</plasmid>
    </source>
</reference>
<dbReference type="InterPro" id="IPR010982">
    <property type="entry name" value="Lambda_DNA-bd_dom_sf"/>
</dbReference>
<accession>F2NYP7</accession>
<dbReference type="PANTHER" id="PTHR36924">
    <property type="entry name" value="ANTITOXIN HIGA-1"/>
    <property type="match status" value="1"/>
</dbReference>
<protein>
    <submittedName>
        <fullName evidence="3">Plasmid maintenance system antidote protein, XRE family</fullName>
    </submittedName>
</protein>
<dbReference type="RefSeq" id="WP_013702790.1">
    <property type="nucleotide sequence ID" value="NC_015386.1"/>
</dbReference>
<geneLocation type="plasmid" evidence="3 4">
    <name>pTRESU01</name>
</geneLocation>
<evidence type="ECO:0000259" key="2">
    <source>
        <dbReference type="PROSITE" id="PS50943"/>
    </source>
</evidence>
<dbReference type="OrthoDB" id="9798100at2"/>
<dbReference type="KEGG" id="tsu:Tresu_2689"/>
<keyword evidence="3" id="KW-0614">Plasmid</keyword>
<dbReference type="CDD" id="cd00093">
    <property type="entry name" value="HTH_XRE"/>
    <property type="match status" value="1"/>
</dbReference>
<dbReference type="SMART" id="SM00530">
    <property type="entry name" value="HTH_XRE"/>
    <property type="match status" value="1"/>
</dbReference>
<dbReference type="Proteomes" id="UP000006852">
    <property type="component" value="Plasmid pTRESU01"/>
</dbReference>
<dbReference type="PANTHER" id="PTHR36924:SF1">
    <property type="entry name" value="ANTITOXIN HIGA-1"/>
    <property type="match status" value="1"/>
</dbReference>
<dbReference type="SUPFAM" id="SSF47413">
    <property type="entry name" value="lambda repressor-like DNA-binding domains"/>
    <property type="match status" value="1"/>
</dbReference>
<keyword evidence="4" id="KW-1185">Reference proteome</keyword>
<feature type="domain" description="HTH cro/C1-type" evidence="2">
    <location>
        <begin position="22"/>
        <end position="69"/>
    </location>
</feature>
<sequence>MADYIETPTMGEILNEEFFIPLGLSAYRVAQEINVPTSRIQDILHNRRKITVDTSLRLAKFFGVSDGYFMALQDDIDIRNAKLELAPQLEEIKTYAYA</sequence>
<dbReference type="Pfam" id="PF01381">
    <property type="entry name" value="HTH_3"/>
    <property type="match status" value="1"/>
</dbReference>
<dbReference type="InterPro" id="IPR001387">
    <property type="entry name" value="Cro/C1-type_HTH"/>
</dbReference>
<name>F2NYP7_TRES6</name>
<gene>
    <name evidence="3" type="ordered locus">Tresu_2689</name>
</gene>
<evidence type="ECO:0000256" key="1">
    <source>
        <dbReference type="ARBA" id="ARBA00023125"/>
    </source>
</evidence>
<dbReference type="EMBL" id="CP002632">
    <property type="protein sequence ID" value="AEB15546.1"/>
    <property type="molecule type" value="Genomic_DNA"/>
</dbReference>